<sequence>MDEAAIRNEVLQALKSVAPEVEPERLRCDRPLREEVDLDSMDWLRFMASLHRRLGVSIPEEDYRRLDRIDVLVDYLRRRLA</sequence>
<dbReference type="EMBL" id="FNFD01000007">
    <property type="protein sequence ID" value="SDK43853.1"/>
    <property type="molecule type" value="Genomic_DNA"/>
</dbReference>
<name>A0A1G9BWU7_9PSED</name>
<dbReference type="Proteomes" id="UP000198706">
    <property type="component" value="Unassembled WGS sequence"/>
</dbReference>
<gene>
    <name evidence="2" type="ORF">SAMN05216186_10747</name>
</gene>
<keyword evidence="3" id="KW-1185">Reference proteome</keyword>
<organism evidence="2 3">
    <name type="scientific">Pseudomonas indica</name>
    <dbReference type="NCBI Taxonomy" id="137658"/>
    <lineage>
        <taxon>Bacteria</taxon>
        <taxon>Pseudomonadati</taxon>
        <taxon>Pseudomonadota</taxon>
        <taxon>Gammaproteobacteria</taxon>
        <taxon>Pseudomonadales</taxon>
        <taxon>Pseudomonadaceae</taxon>
        <taxon>Pseudomonas</taxon>
    </lineage>
</organism>
<protein>
    <submittedName>
        <fullName evidence="2">Acyl carrier protein</fullName>
    </submittedName>
</protein>
<evidence type="ECO:0000259" key="1">
    <source>
        <dbReference type="PROSITE" id="PS50075"/>
    </source>
</evidence>
<accession>A0A1G9BWU7</accession>
<proteinExistence type="predicted"/>
<dbReference type="RefSeq" id="WP_084337551.1">
    <property type="nucleotide sequence ID" value="NZ_CBKZNZ010000004.1"/>
</dbReference>
<reference evidence="2 3" key="1">
    <citation type="submission" date="2016-10" db="EMBL/GenBank/DDBJ databases">
        <authorList>
            <person name="de Groot N.N."/>
        </authorList>
    </citation>
    <scope>NUCLEOTIDE SEQUENCE [LARGE SCALE GENOMIC DNA]</scope>
    <source>
        <strain evidence="2 3">JCM 21544</strain>
    </source>
</reference>
<dbReference type="SUPFAM" id="SSF47336">
    <property type="entry name" value="ACP-like"/>
    <property type="match status" value="1"/>
</dbReference>
<dbReference type="Gene3D" id="1.10.1200.10">
    <property type="entry name" value="ACP-like"/>
    <property type="match status" value="1"/>
</dbReference>
<evidence type="ECO:0000313" key="3">
    <source>
        <dbReference type="Proteomes" id="UP000198706"/>
    </source>
</evidence>
<dbReference type="PROSITE" id="PS50075">
    <property type="entry name" value="CARRIER"/>
    <property type="match status" value="1"/>
</dbReference>
<dbReference type="Pfam" id="PF00550">
    <property type="entry name" value="PP-binding"/>
    <property type="match status" value="1"/>
</dbReference>
<evidence type="ECO:0000313" key="2">
    <source>
        <dbReference type="EMBL" id="SDK43853.1"/>
    </source>
</evidence>
<dbReference type="AlphaFoldDB" id="A0A1G9BWU7"/>
<dbReference type="STRING" id="137658.SAMN05216186_10747"/>
<dbReference type="InterPro" id="IPR009081">
    <property type="entry name" value="PP-bd_ACP"/>
</dbReference>
<dbReference type="InterPro" id="IPR036736">
    <property type="entry name" value="ACP-like_sf"/>
</dbReference>
<feature type="domain" description="Carrier" evidence="1">
    <location>
        <begin position="4"/>
        <end position="80"/>
    </location>
</feature>